<evidence type="ECO:0000313" key="1">
    <source>
        <dbReference type="EMBL" id="KRG49179.1"/>
    </source>
</evidence>
<keyword evidence="2" id="KW-1185">Reference proteome</keyword>
<sequence>MHGSAWREAQRRVVGRGDPGEVIADIDDGPPGASVAARKKCGIAFARKRRVVAAAGGKPISDAADMAIA</sequence>
<organism evidence="1 2">
    <name type="scientific">Stenotrophomonas panacihumi</name>
    <dbReference type="NCBI Taxonomy" id="676599"/>
    <lineage>
        <taxon>Bacteria</taxon>
        <taxon>Pseudomonadati</taxon>
        <taxon>Pseudomonadota</taxon>
        <taxon>Gammaproteobacteria</taxon>
        <taxon>Lysobacterales</taxon>
        <taxon>Lysobacteraceae</taxon>
        <taxon>Stenotrophomonas</taxon>
    </lineage>
</organism>
<proteinExistence type="predicted"/>
<accession>A0A0R0AVT6</accession>
<dbReference type="EMBL" id="LLXU01000002">
    <property type="protein sequence ID" value="KRG49179.1"/>
    <property type="molecule type" value="Genomic_DNA"/>
</dbReference>
<protein>
    <submittedName>
        <fullName evidence="1">Uncharacterized protein</fullName>
    </submittedName>
</protein>
<reference evidence="1 2" key="1">
    <citation type="submission" date="2015-10" db="EMBL/GenBank/DDBJ databases">
        <title>Genome sequencing and analysis of members of genus Stenotrophomonas.</title>
        <authorList>
            <person name="Patil P.P."/>
            <person name="Midha S."/>
            <person name="Patil P.B."/>
        </authorList>
    </citation>
    <scope>NUCLEOTIDE SEQUENCE [LARGE SCALE GENOMIC DNA]</scope>
    <source>
        <strain evidence="1 2">JCM 16536</strain>
    </source>
</reference>
<dbReference type="AlphaFoldDB" id="A0A0R0AVT6"/>
<name>A0A0R0AVT6_9GAMM</name>
<evidence type="ECO:0000313" key="2">
    <source>
        <dbReference type="Proteomes" id="UP000051802"/>
    </source>
</evidence>
<dbReference type="Proteomes" id="UP000051802">
    <property type="component" value="Unassembled WGS sequence"/>
</dbReference>
<gene>
    <name evidence="1" type="ORF">ARC20_02410</name>
</gene>
<comment type="caution">
    <text evidence="1">The sequence shown here is derived from an EMBL/GenBank/DDBJ whole genome shotgun (WGS) entry which is preliminary data.</text>
</comment>